<comment type="caution">
    <text evidence="2">The sequence shown here is derived from an EMBL/GenBank/DDBJ whole genome shotgun (WGS) entry which is preliminary data.</text>
</comment>
<keyword evidence="3" id="KW-1185">Reference proteome</keyword>
<proteinExistence type="predicted"/>
<gene>
    <name evidence="2" type="ORF">GCM10023153_26600</name>
</gene>
<accession>A0ABP8K3Y5</accession>
<sequence>MVVVQVAEQHGVDGVDVAVHGQVVSAPQRSEPRPQERIGEQADPADVEQNARVPEPGGAYSVGWAHRSHSRGRWVTPQREPRR</sequence>
<dbReference type="Proteomes" id="UP001500390">
    <property type="component" value="Unassembled WGS sequence"/>
</dbReference>
<organism evidence="2 3">
    <name type="scientific">Ornithinibacter aureus</name>
    <dbReference type="NCBI Taxonomy" id="622664"/>
    <lineage>
        <taxon>Bacteria</taxon>
        <taxon>Bacillati</taxon>
        <taxon>Actinomycetota</taxon>
        <taxon>Actinomycetes</taxon>
        <taxon>Micrococcales</taxon>
        <taxon>Intrasporangiaceae</taxon>
        <taxon>Ornithinibacter</taxon>
    </lineage>
</organism>
<feature type="region of interest" description="Disordered" evidence="1">
    <location>
        <begin position="23"/>
        <end position="83"/>
    </location>
</feature>
<feature type="compositionally biased region" description="Basic and acidic residues" evidence="1">
    <location>
        <begin position="30"/>
        <end position="40"/>
    </location>
</feature>
<evidence type="ECO:0000256" key="1">
    <source>
        <dbReference type="SAM" id="MobiDB-lite"/>
    </source>
</evidence>
<dbReference type="EMBL" id="BAABFX010000037">
    <property type="protein sequence ID" value="GAA4399891.1"/>
    <property type="molecule type" value="Genomic_DNA"/>
</dbReference>
<name>A0ABP8K3Y5_9MICO</name>
<evidence type="ECO:0000313" key="2">
    <source>
        <dbReference type="EMBL" id="GAA4399891.1"/>
    </source>
</evidence>
<reference evidence="3" key="1">
    <citation type="journal article" date="2019" name="Int. J. Syst. Evol. Microbiol.">
        <title>The Global Catalogue of Microorganisms (GCM) 10K type strain sequencing project: providing services to taxonomists for standard genome sequencing and annotation.</title>
        <authorList>
            <consortium name="The Broad Institute Genomics Platform"/>
            <consortium name="The Broad Institute Genome Sequencing Center for Infectious Disease"/>
            <person name="Wu L."/>
            <person name="Ma J."/>
        </authorList>
    </citation>
    <scope>NUCLEOTIDE SEQUENCE [LARGE SCALE GENOMIC DNA]</scope>
    <source>
        <strain evidence="3">JCM 17738</strain>
    </source>
</reference>
<protein>
    <submittedName>
        <fullName evidence="2">Uncharacterized protein</fullName>
    </submittedName>
</protein>
<evidence type="ECO:0000313" key="3">
    <source>
        <dbReference type="Proteomes" id="UP001500390"/>
    </source>
</evidence>